<proteinExistence type="predicted"/>
<keyword evidence="2" id="KW-1185">Reference proteome</keyword>
<dbReference type="Proteomes" id="UP000247416">
    <property type="component" value="Unassembled WGS sequence"/>
</dbReference>
<dbReference type="AlphaFoldDB" id="A0A318TQ84"/>
<gene>
    <name evidence="1" type="ORF">BJ095_11228</name>
</gene>
<keyword evidence="1" id="KW-0808">Transferase</keyword>
<protein>
    <submittedName>
        <fullName evidence="1">Glycosyltransferase involved in cell wall biosynthesis</fullName>
    </submittedName>
</protein>
<evidence type="ECO:0000313" key="1">
    <source>
        <dbReference type="EMBL" id="PYF06067.1"/>
    </source>
</evidence>
<organism evidence="1 2">
    <name type="scientific">Ureibacillus chungkukjangi</name>
    <dbReference type="NCBI Taxonomy" id="1202712"/>
    <lineage>
        <taxon>Bacteria</taxon>
        <taxon>Bacillati</taxon>
        <taxon>Bacillota</taxon>
        <taxon>Bacilli</taxon>
        <taxon>Bacillales</taxon>
        <taxon>Caryophanaceae</taxon>
        <taxon>Ureibacillus</taxon>
    </lineage>
</organism>
<dbReference type="SUPFAM" id="SSF53756">
    <property type="entry name" value="UDP-Glycosyltransferase/glycogen phosphorylase"/>
    <property type="match status" value="1"/>
</dbReference>
<dbReference type="Gene3D" id="3.40.50.2000">
    <property type="entry name" value="Glycogen Phosphorylase B"/>
    <property type="match status" value="1"/>
</dbReference>
<name>A0A318TQ84_9BACL</name>
<dbReference type="RefSeq" id="WP_107932942.1">
    <property type="nucleotide sequence ID" value="NZ_PYWJ01000004.1"/>
</dbReference>
<evidence type="ECO:0000313" key="2">
    <source>
        <dbReference type="Proteomes" id="UP000247416"/>
    </source>
</evidence>
<reference evidence="1 2" key="1">
    <citation type="submission" date="2018-06" db="EMBL/GenBank/DDBJ databases">
        <title>Genomic Encyclopedia of Archaeal and Bacterial Type Strains, Phase II (KMG-II): from individual species to whole genera.</title>
        <authorList>
            <person name="Goeker M."/>
        </authorList>
    </citation>
    <scope>NUCLEOTIDE SEQUENCE [LARGE SCALE GENOMIC DNA]</scope>
    <source>
        <strain evidence="1 2">KACC 16626</strain>
    </source>
</reference>
<dbReference type="GO" id="GO:0016740">
    <property type="term" value="F:transferase activity"/>
    <property type="evidence" value="ECO:0007669"/>
    <property type="project" value="UniProtKB-KW"/>
</dbReference>
<dbReference type="Gene3D" id="3.40.50.11010">
    <property type="match status" value="1"/>
</dbReference>
<accession>A0A318TQ84</accession>
<dbReference type="OrthoDB" id="9816564at2"/>
<sequence length="394" mass="45063">MKLNDVHVVILSSIKWDFLWQRHQIIAEYLAQYTDVTFVETTGLRNPNFLKAIERVNRGLNRSKIQNRLSAKIDDLKIIPPFVLPPTLKIFRLVNKGLFIPTLAKKIKQSSNKPIVFISYLPTSSALQLIHELNPAKVVYDCVLNFEMFPGIPKDMLTTENQLISKSDLLIVDSVHLYKKHRDKHEKIAKIPAAVHFENFHSIYDVKTRSENPLIATYFGGIDLYRIDWAIIEGLLDKGVVVKLIGPAAEGIPIQHEKLIHQHAVSHEALPNVLKDSDVFILPYKITEFTKGTFPAKLFECFATGKPIVATALPDLVLFEDLIEIGENVDAFTEKVLKAIESDYEKRTMERLKIAKENSWDSRCDIYKQHLELLVCEHYQREDEIISSKIGVNV</sequence>
<dbReference type="EMBL" id="QJTJ01000012">
    <property type="protein sequence ID" value="PYF06067.1"/>
    <property type="molecule type" value="Genomic_DNA"/>
</dbReference>
<comment type="caution">
    <text evidence="1">The sequence shown here is derived from an EMBL/GenBank/DDBJ whole genome shotgun (WGS) entry which is preliminary data.</text>
</comment>
<dbReference type="Pfam" id="PF13692">
    <property type="entry name" value="Glyco_trans_1_4"/>
    <property type="match status" value="1"/>
</dbReference>